<evidence type="ECO:0000313" key="1">
    <source>
        <dbReference type="EMBL" id="RMX51918.1"/>
    </source>
</evidence>
<keyword evidence="2" id="KW-1185">Reference proteome</keyword>
<comment type="caution">
    <text evidence="1">The sequence shown here is derived from an EMBL/GenBank/DDBJ whole genome shotgun (WGS) entry which is preliminary data.</text>
</comment>
<dbReference type="AlphaFoldDB" id="A0A3M6UES0"/>
<name>A0A3M6UES0_POCDA</name>
<evidence type="ECO:0000313" key="2">
    <source>
        <dbReference type="Proteomes" id="UP000275408"/>
    </source>
</evidence>
<protein>
    <recommendedName>
        <fullName evidence="3">Reverse transcriptase domain-containing protein</fullName>
    </recommendedName>
</protein>
<evidence type="ECO:0008006" key="3">
    <source>
        <dbReference type="Google" id="ProtNLM"/>
    </source>
</evidence>
<accession>A0A3M6UES0</accession>
<dbReference type="EMBL" id="RCHS01001707">
    <property type="protein sequence ID" value="RMX51918.1"/>
    <property type="molecule type" value="Genomic_DNA"/>
</dbReference>
<gene>
    <name evidence="1" type="ORF">pdam_00012178</name>
</gene>
<sequence length="151" mass="16809">MGPILYILYISRPYHVIANHLPSAHGYADDTQLYLSFEPNGRSLQDHAIAPVEACISDLVVPVINYQKSQLIPSPSVILPSSLSTVFKTRVPGLTPICLCTFTLTFGDYAFARSGPLLWNNLPLEIRNSQSAAIFKSKLKTHLFKLAYKLF</sequence>
<proteinExistence type="predicted"/>
<dbReference type="Proteomes" id="UP000275408">
    <property type="component" value="Unassembled WGS sequence"/>
</dbReference>
<reference evidence="1 2" key="1">
    <citation type="journal article" date="2018" name="Sci. Rep.">
        <title>Comparative analysis of the Pocillopora damicornis genome highlights role of immune system in coral evolution.</title>
        <authorList>
            <person name="Cunning R."/>
            <person name="Bay R.A."/>
            <person name="Gillette P."/>
            <person name="Baker A.C."/>
            <person name="Traylor-Knowles N."/>
        </authorList>
    </citation>
    <scope>NUCLEOTIDE SEQUENCE [LARGE SCALE GENOMIC DNA]</scope>
    <source>
        <strain evidence="1">RSMAS</strain>
        <tissue evidence="1">Whole animal</tissue>
    </source>
</reference>
<organism evidence="1 2">
    <name type="scientific">Pocillopora damicornis</name>
    <name type="common">Cauliflower coral</name>
    <name type="synonym">Millepora damicornis</name>
    <dbReference type="NCBI Taxonomy" id="46731"/>
    <lineage>
        <taxon>Eukaryota</taxon>
        <taxon>Metazoa</taxon>
        <taxon>Cnidaria</taxon>
        <taxon>Anthozoa</taxon>
        <taxon>Hexacorallia</taxon>
        <taxon>Scleractinia</taxon>
        <taxon>Astrocoeniina</taxon>
        <taxon>Pocilloporidae</taxon>
        <taxon>Pocillopora</taxon>
    </lineage>
</organism>